<dbReference type="EMBL" id="JDRY01000038">
    <property type="protein sequence ID" value="KGM99188.1"/>
    <property type="molecule type" value="Genomic_DNA"/>
</dbReference>
<dbReference type="RefSeq" id="WP_039257358.1">
    <property type="nucleotide sequence ID" value="NZ_JDRY01000038.1"/>
</dbReference>
<proteinExistence type="predicted"/>
<organism evidence="1 2">
    <name type="scientific">Clostridium botulinum C/D str. DC5</name>
    <dbReference type="NCBI Taxonomy" id="1443128"/>
    <lineage>
        <taxon>Bacteria</taxon>
        <taxon>Bacillati</taxon>
        <taxon>Bacillota</taxon>
        <taxon>Clostridia</taxon>
        <taxon>Eubacteriales</taxon>
        <taxon>Clostridiaceae</taxon>
        <taxon>Clostridium</taxon>
    </lineage>
</organism>
<evidence type="ECO:0000313" key="2">
    <source>
        <dbReference type="Proteomes" id="UP000030014"/>
    </source>
</evidence>
<reference evidence="1 2" key="1">
    <citation type="submission" date="2014-01" db="EMBL/GenBank/DDBJ databases">
        <title>Plasmidome dynamics in the species complex Clostridium novyi sensu lato converts strains of independent lineages into distinctly different pathogens.</title>
        <authorList>
            <person name="Skarin H."/>
            <person name="Segerman B."/>
        </authorList>
    </citation>
    <scope>NUCLEOTIDE SEQUENCE [LARGE SCALE GENOMIC DNA]</scope>
    <source>
        <strain evidence="1 2">DC5</strain>
    </source>
</reference>
<name>A0A0A0IF87_CLOBO</name>
<dbReference type="Proteomes" id="UP000030014">
    <property type="component" value="Unassembled WGS sequence"/>
</dbReference>
<evidence type="ECO:0000313" key="1">
    <source>
        <dbReference type="EMBL" id="KGM99188.1"/>
    </source>
</evidence>
<comment type="caution">
    <text evidence="1">The sequence shown here is derived from an EMBL/GenBank/DDBJ whole genome shotgun (WGS) entry which is preliminary data.</text>
</comment>
<gene>
    <name evidence="1" type="ORF">Z955_08700</name>
</gene>
<dbReference type="AlphaFoldDB" id="A0A0A0IF87"/>
<protein>
    <submittedName>
        <fullName evidence="1">Uncharacterized protein</fullName>
    </submittedName>
</protein>
<accession>A0A0A0IF87</accession>
<sequence length="112" mass="13006">MSKYKVGKELIIIENQHEDVKKISEMIELKVNKDNYSKLTLGIKILDVEYDKPNVTLTYRNVTGDTKKVFAICRDIPNFDEEKVLEKALLKAFQEEIINLNVTKNQGITLKY</sequence>